<keyword evidence="4 7" id="KW-1133">Transmembrane helix</keyword>
<keyword evidence="2" id="KW-1003">Cell membrane</keyword>
<accession>A0A3B0S2T2</accession>
<keyword evidence="6" id="KW-0175">Coiled coil</keyword>
<evidence type="ECO:0000256" key="5">
    <source>
        <dbReference type="ARBA" id="ARBA00023136"/>
    </source>
</evidence>
<evidence type="ECO:0000259" key="8">
    <source>
        <dbReference type="Pfam" id="PF02706"/>
    </source>
</evidence>
<organism evidence="9">
    <name type="scientific">hydrothermal vent metagenome</name>
    <dbReference type="NCBI Taxonomy" id="652676"/>
    <lineage>
        <taxon>unclassified sequences</taxon>
        <taxon>metagenomes</taxon>
        <taxon>ecological metagenomes</taxon>
    </lineage>
</organism>
<comment type="subcellular location">
    <subcellularLocation>
        <location evidence="1">Cell membrane</location>
        <topology evidence="1">Multi-pass membrane protein</topology>
    </subcellularLocation>
</comment>
<keyword evidence="3 7" id="KW-0812">Transmembrane</keyword>
<evidence type="ECO:0000256" key="7">
    <source>
        <dbReference type="SAM" id="Phobius"/>
    </source>
</evidence>
<evidence type="ECO:0000313" key="9">
    <source>
        <dbReference type="EMBL" id="VAW00555.1"/>
    </source>
</evidence>
<dbReference type="InterPro" id="IPR003856">
    <property type="entry name" value="LPS_length_determ_N"/>
</dbReference>
<name>A0A3B0S2T2_9ZZZZ</name>
<dbReference type="PANTHER" id="PTHR32309:SF31">
    <property type="entry name" value="CAPSULAR EXOPOLYSACCHARIDE FAMILY"/>
    <property type="match status" value="1"/>
</dbReference>
<dbReference type="Pfam" id="PF02706">
    <property type="entry name" value="Wzz"/>
    <property type="match status" value="1"/>
</dbReference>
<evidence type="ECO:0000256" key="3">
    <source>
        <dbReference type="ARBA" id="ARBA00022692"/>
    </source>
</evidence>
<sequence length="242" mass="27985">MFEFSDLPRPIIRHLNGLWRRRWTVIAVAWVVALAGWFAVWMVPDKYESRAHVFVQTETILEPVLNGFTARPDYSRRVEVMRLQLLTRPNVEEVILRAGMDRTIEARSDIERRTKMEALINELSQKIKIDSPREMYFVITYKNPNPEMARAVVDAVLNMLIEQDLGATLSESEAAVRRLNLQIEAFEEKLTANERAVANYRRANASELAGTLGAARRREQKEQELARASDELERTEGRIFTL</sequence>
<feature type="coiled-coil region" evidence="6">
    <location>
        <begin position="169"/>
        <end position="238"/>
    </location>
</feature>
<dbReference type="AlphaFoldDB" id="A0A3B0S2T2"/>
<dbReference type="EMBL" id="UOEH01000312">
    <property type="protein sequence ID" value="VAW00555.1"/>
    <property type="molecule type" value="Genomic_DNA"/>
</dbReference>
<feature type="transmembrane region" description="Helical" evidence="7">
    <location>
        <begin position="23"/>
        <end position="43"/>
    </location>
</feature>
<evidence type="ECO:0000256" key="1">
    <source>
        <dbReference type="ARBA" id="ARBA00004651"/>
    </source>
</evidence>
<evidence type="ECO:0000256" key="6">
    <source>
        <dbReference type="SAM" id="Coils"/>
    </source>
</evidence>
<evidence type="ECO:0000256" key="4">
    <source>
        <dbReference type="ARBA" id="ARBA00022989"/>
    </source>
</evidence>
<dbReference type="GO" id="GO:0005886">
    <property type="term" value="C:plasma membrane"/>
    <property type="evidence" value="ECO:0007669"/>
    <property type="project" value="UniProtKB-SubCell"/>
</dbReference>
<feature type="domain" description="Polysaccharide chain length determinant N-terminal" evidence="8">
    <location>
        <begin position="15"/>
        <end position="59"/>
    </location>
</feature>
<feature type="non-terminal residue" evidence="9">
    <location>
        <position position="242"/>
    </location>
</feature>
<dbReference type="PANTHER" id="PTHR32309">
    <property type="entry name" value="TYROSINE-PROTEIN KINASE"/>
    <property type="match status" value="1"/>
</dbReference>
<dbReference type="InterPro" id="IPR050445">
    <property type="entry name" value="Bact_polysacc_biosynth/exp"/>
</dbReference>
<keyword evidence="5 7" id="KW-0472">Membrane</keyword>
<proteinExistence type="predicted"/>
<protein>
    <recommendedName>
        <fullName evidence="8">Polysaccharide chain length determinant N-terminal domain-containing protein</fullName>
    </recommendedName>
</protein>
<gene>
    <name evidence="9" type="ORF">MNBD_ALPHA05-2057</name>
</gene>
<reference evidence="9" key="1">
    <citation type="submission" date="2018-06" db="EMBL/GenBank/DDBJ databases">
        <authorList>
            <person name="Zhirakovskaya E."/>
        </authorList>
    </citation>
    <scope>NUCLEOTIDE SEQUENCE</scope>
</reference>
<evidence type="ECO:0000256" key="2">
    <source>
        <dbReference type="ARBA" id="ARBA00022475"/>
    </source>
</evidence>